<evidence type="ECO:0000313" key="5">
    <source>
        <dbReference type="Proteomes" id="UP000000763"/>
    </source>
</evidence>
<dbReference type="GO" id="GO:0006952">
    <property type="term" value="P:defense response"/>
    <property type="evidence" value="ECO:0007669"/>
    <property type="project" value="InterPro"/>
</dbReference>
<feature type="compositionally biased region" description="Basic and acidic residues" evidence="2">
    <location>
        <begin position="123"/>
        <end position="138"/>
    </location>
</feature>
<dbReference type="Pfam" id="PF26133">
    <property type="entry name" value="DUF8039"/>
    <property type="match status" value="1"/>
</dbReference>
<dbReference type="Proteomes" id="UP000000763">
    <property type="component" value="Chromosome 2"/>
</dbReference>
<feature type="region of interest" description="Disordered" evidence="2">
    <location>
        <begin position="81"/>
        <end position="109"/>
    </location>
</feature>
<keyword evidence="1" id="KW-1015">Disulfide bond</keyword>
<dbReference type="InterPro" id="IPR008176">
    <property type="entry name" value="Defensin_plant"/>
</dbReference>
<dbReference type="Gene3D" id="3.30.30.10">
    <property type="entry name" value="Knottin, scorpion toxin-like"/>
    <property type="match status" value="1"/>
</dbReference>
<name>C7IZB5_ORYSJ</name>
<dbReference type="AlphaFoldDB" id="C7IZB5"/>
<protein>
    <submittedName>
        <fullName evidence="4">Os02g0171900 protein</fullName>
    </submittedName>
</protein>
<dbReference type="SUPFAM" id="SSF54001">
    <property type="entry name" value="Cysteine proteinases"/>
    <property type="match status" value="1"/>
</dbReference>
<feature type="compositionally biased region" description="Low complexity" evidence="2">
    <location>
        <begin position="504"/>
        <end position="513"/>
    </location>
</feature>
<feature type="region of interest" description="Disordered" evidence="2">
    <location>
        <begin position="493"/>
        <end position="513"/>
    </location>
</feature>
<dbReference type="InterPro" id="IPR036574">
    <property type="entry name" value="Scorpion_toxin-like_sf"/>
</dbReference>
<dbReference type="PlantReactome" id="R-OSA-6787011">
    <property type="pathway name" value="Jasmonic acid signaling"/>
</dbReference>
<dbReference type="CDD" id="cd00107">
    <property type="entry name" value="Knot1"/>
    <property type="match status" value="1"/>
</dbReference>
<evidence type="ECO:0000259" key="3">
    <source>
        <dbReference type="SMART" id="SM00505"/>
    </source>
</evidence>
<dbReference type="InterPro" id="IPR003614">
    <property type="entry name" value="Knottins"/>
</dbReference>
<organism evidence="4 5">
    <name type="scientific">Oryza sativa subsp. japonica</name>
    <name type="common">Rice</name>
    <dbReference type="NCBI Taxonomy" id="39947"/>
    <lineage>
        <taxon>Eukaryota</taxon>
        <taxon>Viridiplantae</taxon>
        <taxon>Streptophyta</taxon>
        <taxon>Embryophyta</taxon>
        <taxon>Tracheophyta</taxon>
        <taxon>Spermatophyta</taxon>
        <taxon>Magnoliopsida</taxon>
        <taxon>Liliopsida</taxon>
        <taxon>Poales</taxon>
        <taxon>Poaceae</taxon>
        <taxon>BOP clade</taxon>
        <taxon>Oryzoideae</taxon>
        <taxon>Oryzeae</taxon>
        <taxon>Oryzinae</taxon>
        <taxon>Oryza</taxon>
        <taxon>Oryza sativa</taxon>
    </lineage>
</organism>
<evidence type="ECO:0000256" key="2">
    <source>
        <dbReference type="SAM" id="MobiDB-lite"/>
    </source>
</evidence>
<proteinExistence type="predicted"/>
<dbReference type="InterPro" id="IPR058352">
    <property type="entry name" value="DUF8039"/>
</dbReference>
<sequence length="513" mass="57098">MPTFTVPAAEGLAYKPTPETRVHGAQLRADYAKVQVDSVKPEYELFPLKYPPNDKVLSLGNARGTFIQWPKDLIEIRVTARPTTAPGGRPPKRPASAPSAPPAQDRHAQSYDVQLQYDTDFGEDRTEADSKAIHEPPPMKKSRKAHSSPQRITLDKPEAKGRGRGGKVQASLLAPRKLDLGKGQEETKGKEVKKKYVAPQEFQLGMPLVGDDVLAAMGTACKDLHLYYMEKSNARKPSKATDILGQHDGKPFLGPTNYIVVDFKDLFDLYRLRAVDTSLLKCYSLLSWQWCQKHAPEVAFLDPQVVTVTNLQNDRQGMVNYIYDTLWSRRDKEIDKNAYDWTPIQLAIDEAWAQYVQRGGLRKTGHDTLIHKKDFPVKQQIGDQCGFHVCHNMRLLYREKVKTLAEFEGTITKSLTTSFEEAKVVATVLIVLFLTLGGEAAAKICHDHSQTFKGMCFHTSNCIACCTNEGYTGGYCKPFTYRCMCTKDCGGDSPPDDPPPAMPTSPAATTTVA</sequence>
<reference evidence="4 5" key="1">
    <citation type="journal article" date="2005" name="Nature">
        <title>The map-based sequence of the rice genome.</title>
        <authorList>
            <consortium name="International rice genome sequencing project (IRGSP)"/>
            <person name="Matsumoto T."/>
            <person name="Wu J."/>
            <person name="Kanamori H."/>
            <person name="Katayose Y."/>
            <person name="Fujisawa M."/>
            <person name="Namiki N."/>
            <person name="Mizuno H."/>
            <person name="Yamamoto K."/>
            <person name="Antonio B.A."/>
            <person name="Baba T."/>
            <person name="Sakata K."/>
            <person name="Nagamura Y."/>
            <person name="Aoki H."/>
            <person name="Arikawa K."/>
            <person name="Arita K."/>
            <person name="Bito T."/>
            <person name="Chiden Y."/>
            <person name="Fujitsuka N."/>
            <person name="Fukunaka R."/>
            <person name="Hamada M."/>
            <person name="Harada C."/>
            <person name="Hayashi A."/>
            <person name="Hijishita S."/>
            <person name="Honda M."/>
            <person name="Hosokawa S."/>
            <person name="Ichikawa Y."/>
            <person name="Idonuma A."/>
            <person name="Iijima M."/>
            <person name="Ikeda M."/>
            <person name="Ikeno M."/>
            <person name="Ito K."/>
            <person name="Ito S."/>
            <person name="Ito T."/>
            <person name="Ito Y."/>
            <person name="Ito Y."/>
            <person name="Iwabuchi A."/>
            <person name="Kamiya K."/>
            <person name="Karasawa W."/>
            <person name="Kurita K."/>
            <person name="Katagiri S."/>
            <person name="Kikuta A."/>
            <person name="Kobayashi H."/>
            <person name="Kobayashi N."/>
            <person name="Machita K."/>
            <person name="Maehara T."/>
            <person name="Masukawa M."/>
            <person name="Mizubayashi T."/>
            <person name="Mukai Y."/>
            <person name="Nagasaki H."/>
            <person name="Nagata Y."/>
            <person name="Naito S."/>
            <person name="Nakashima M."/>
            <person name="Nakama Y."/>
            <person name="Nakamichi Y."/>
            <person name="Nakamura M."/>
            <person name="Meguro A."/>
            <person name="Negishi M."/>
            <person name="Ohta I."/>
            <person name="Ohta T."/>
            <person name="Okamoto M."/>
            <person name="Ono N."/>
            <person name="Saji S."/>
            <person name="Sakaguchi M."/>
            <person name="Sakai K."/>
            <person name="Shibata M."/>
            <person name="Shimokawa T."/>
            <person name="Song J."/>
            <person name="Takazaki Y."/>
            <person name="Terasawa K."/>
            <person name="Tsugane M."/>
            <person name="Tsuji K."/>
            <person name="Ueda S."/>
            <person name="Waki K."/>
            <person name="Yamagata H."/>
            <person name="Yamamoto M."/>
            <person name="Yamamoto S."/>
            <person name="Yamane H."/>
            <person name="Yoshiki S."/>
            <person name="Yoshihara R."/>
            <person name="Yukawa K."/>
            <person name="Zhong H."/>
            <person name="Yano M."/>
            <person name="Yuan Q."/>
            <person name="Ouyang S."/>
            <person name="Liu J."/>
            <person name="Jones K.M."/>
            <person name="Gansberger K."/>
            <person name="Moffat K."/>
            <person name="Hill J."/>
            <person name="Bera J."/>
            <person name="Fadrosh D."/>
            <person name="Jin S."/>
            <person name="Johri S."/>
            <person name="Kim M."/>
            <person name="Overton L."/>
            <person name="Reardon M."/>
            <person name="Tsitrin T."/>
            <person name="Vuong H."/>
            <person name="Weaver B."/>
            <person name="Ciecko A."/>
            <person name="Tallon L."/>
            <person name="Jackson J."/>
            <person name="Pai G."/>
            <person name="Aken S.V."/>
            <person name="Utterback T."/>
            <person name="Reidmuller S."/>
            <person name="Feldblyum T."/>
            <person name="Hsiao J."/>
            <person name="Zismann V."/>
            <person name="Iobst S."/>
            <person name="de Vazeille A.R."/>
            <person name="Buell C.R."/>
            <person name="Ying K."/>
            <person name="Li Y."/>
            <person name="Lu T."/>
            <person name="Huang Y."/>
            <person name="Zhao Q."/>
            <person name="Feng Q."/>
            <person name="Zhang L."/>
            <person name="Zhu J."/>
            <person name="Weng Q."/>
            <person name="Mu J."/>
            <person name="Lu Y."/>
            <person name="Fan D."/>
            <person name="Liu Y."/>
            <person name="Guan J."/>
            <person name="Zhang Y."/>
            <person name="Yu S."/>
            <person name="Liu X."/>
            <person name="Zhang Y."/>
            <person name="Hong G."/>
            <person name="Han B."/>
            <person name="Choisne N."/>
            <person name="Demange N."/>
            <person name="Orjeda G."/>
            <person name="Samain S."/>
            <person name="Cattolico L."/>
            <person name="Pelletier E."/>
            <person name="Couloux A."/>
            <person name="Segurens B."/>
            <person name="Wincker P."/>
            <person name="D'Hont A."/>
            <person name="Scarpelli C."/>
            <person name="Weissenbach J."/>
            <person name="Salanoubat M."/>
            <person name="Quetier F."/>
            <person name="Yu Y."/>
            <person name="Kim H.R."/>
            <person name="Rambo T."/>
            <person name="Currie J."/>
            <person name="Collura K."/>
            <person name="Luo M."/>
            <person name="Yang T."/>
            <person name="Ammiraju J.S.S."/>
            <person name="Engler F."/>
            <person name="Soderlund C."/>
            <person name="Wing R.A."/>
            <person name="Palmer L.E."/>
            <person name="de la Bastide M."/>
            <person name="Spiegel L."/>
            <person name="Nascimento L."/>
            <person name="Zutavern T."/>
            <person name="O'Shaughnessy A."/>
            <person name="Dike S."/>
            <person name="Dedhia N."/>
            <person name="Preston R."/>
            <person name="Balija V."/>
            <person name="McCombie W.R."/>
            <person name="Chow T."/>
            <person name="Chen H."/>
            <person name="Chung M."/>
            <person name="Chen C."/>
            <person name="Shaw J."/>
            <person name="Wu H."/>
            <person name="Hsiao K."/>
            <person name="Chao Y."/>
            <person name="Chu M."/>
            <person name="Cheng C."/>
            <person name="Hour A."/>
            <person name="Lee P."/>
            <person name="Lin S."/>
            <person name="Lin Y."/>
            <person name="Liou J."/>
            <person name="Liu S."/>
            <person name="Hsing Y."/>
            <person name="Raghuvanshi S."/>
            <person name="Mohanty A."/>
            <person name="Bharti A.K."/>
            <person name="Gaur A."/>
            <person name="Gupta V."/>
            <person name="Kumar D."/>
            <person name="Ravi V."/>
            <person name="Vij S."/>
            <person name="Kapur A."/>
            <person name="Khurana P."/>
            <person name="Khurana P."/>
            <person name="Khurana J.P."/>
            <person name="Tyagi A.K."/>
            <person name="Gaikwad K."/>
            <person name="Singh A."/>
            <person name="Dalal V."/>
            <person name="Srivastava S."/>
            <person name="Dixit A."/>
            <person name="Pal A.K."/>
            <person name="Ghazi I.A."/>
            <person name="Yadav M."/>
            <person name="Pandit A."/>
            <person name="Bhargava A."/>
            <person name="Sureshbabu K."/>
            <person name="Batra K."/>
            <person name="Sharma T.R."/>
            <person name="Mohapatra T."/>
            <person name="Singh N.K."/>
            <person name="Messing J."/>
            <person name="Nelson A.B."/>
            <person name="Fuks G."/>
            <person name="Kavchok S."/>
            <person name="Keizer G."/>
            <person name="Linton E."/>
            <person name="Llaca V."/>
            <person name="Song R."/>
            <person name="Tanyolac B."/>
            <person name="Young S."/>
            <person name="Ho-Il K."/>
            <person name="Hahn J.H."/>
            <person name="Sangsakoo G."/>
            <person name="Vanavichit A."/>
            <person name="de Mattos Luiz.A.T."/>
            <person name="Zimmer P.D."/>
            <person name="Malone G."/>
            <person name="Dellagostin O."/>
            <person name="de Oliveira A.C."/>
            <person name="Bevan M."/>
            <person name="Bancroft I."/>
            <person name="Minx P."/>
            <person name="Cordum H."/>
            <person name="Wilson R."/>
            <person name="Cheng Z."/>
            <person name="Jin W."/>
            <person name="Jiang J."/>
            <person name="Leong S.A."/>
            <person name="Iwama H."/>
            <person name="Gojobori T."/>
            <person name="Itoh T."/>
            <person name="Niimura Y."/>
            <person name="Fujii Y."/>
            <person name="Habara T."/>
            <person name="Sakai H."/>
            <person name="Sato Y."/>
            <person name="Wilson G."/>
            <person name="Kumar K."/>
            <person name="McCouch S."/>
            <person name="Juretic N."/>
            <person name="Hoen D."/>
            <person name="Wright S."/>
            <person name="Bruskiewich R."/>
            <person name="Bureau T."/>
            <person name="Miyao A."/>
            <person name="Hirochika H."/>
            <person name="Nishikawa T."/>
            <person name="Kadowaki K."/>
            <person name="Sugiura M."/>
            <person name="Burr B."/>
            <person name="Sasaki T."/>
        </authorList>
    </citation>
    <scope>NUCLEOTIDE SEQUENCE [LARGE SCALE GENOMIC DNA]</scope>
    <source>
        <strain evidence="5">cv. Nipponbare</strain>
    </source>
</reference>
<dbReference type="Pfam" id="PF00304">
    <property type="entry name" value="Gamma-thionin"/>
    <property type="match status" value="1"/>
</dbReference>
<dbReference type="PANTHER" id="PTHR33018:SF30">
    <property type="entry name" value="OS02G0502850 PROTEIN"/>
    <property type="match status" value="1"/>
</dbReference>
<evidence type="ECO:0000256" key="1">
    <source>
        <dbReference type="ARBA" id="ARBA00023157"/>
    </source>
</evidence>
<dbReference type="PANTHER" id="PTHR33018">
    <property type="entry name" value="OS10G0338966 PROTEIN-RELATED"/>
    <property type="match status" value="1"/>
</dbReference>
<dbReference type="PROSITE" id="PS00940">
    <property type="entry name" value="GAMMA_THIONIN"/>
    <property type="match status" value="1"/>
</dbReference>
<dbReference type="EMBL" id="AP008208">
    <property type="protein sequence ID" value="BAH91552.1"/>
    <property type="molecule type" value="Genomic_DNA"/>
</dbReference>
<feature type="region of interest" description="Disordered" evidence="2">
    <location>
        <begin position="123"/>
        <end position="169"/>
    </location>
</feature>
<gene>
    <name evidence="4" type="ordered locus">Os02g0171900</name>
</gene>
<evidence type="ECO:0000313" key="4">
    <source>
        <dbReference type="EMBL" id="BAH91552.1"/>
    </source>
</evidence>
<accession>C7IZB5</accession>
<dbReference type="SUPFAM" id="SSF57095">
    <property type="entry name" value="Scorpion toxin-like"/>
    <property type="match status" value="1"/>
</dbReference>
<dbReference type="InterPro" id="IPR038765">
    <property type="entry name" value="Papain-like_cys_pep_sf"/>
</dbReference>
<dbReference type="KEGG" id="dosa:Os02g0171900"/>
<feature type="domain" description="Knottins-like" evidence="3">
    <location>
        <begin position="444"/>
        <end position="489"/>
    </location>
</feature>
<reference evidence="5" key="2">
    <citation type="journal article" date="2008" name="Nucleic Acids Res.">
        <title>The rice annotation project database (RAP-DB): 2008 update.</title>
        <authorList>
            <consortium name="The rice annotation project (RAP)"/>
        </authorList>
    </citation>
    <scope>GENOME REANNOTATION</scope>
    <source>
        <strain evidence="5">cv. Nipponbare</strain>
    </source>
</reference>
<dbReference type="SMART" id="SM00505">
    <property type="entry name" value="Knot1"/>
    <property type="match status" value="1"/>
</dbReference>